<keyword evidence="1" id="KW-0812">Transmembrane</keyword>
<keyword evidence="1" id="KW-1133">Transmembrane helix</keyword>
<feature type="transmembrane region" description="Helical" evidence="1">
    <location>
        <begin position="106"/>
        <end position="122"/>
    </location>
</feature>
<dbReference type="RefSeq" id="WP_208233501.1">
    <property type="nucleotide sequence ID" value="NZ_JAGEVG010000009.1"/>
</dbReference>
<accession>A0ABS3SRL3</accession>
<keyword evidence="1" id="KW-0472">Membrane</keyword>
<gene>
    <name evidence="2" type="ORF">J4051_08760</name>
</gene>
<feature type="transmembrane region" description="Helical" evidence="1">
    <location>
        <begin position="142"/>
        <end position="159"/>
    </location>
</feature>
<keyword evidence="3" id="KW-1185">Reference proteome</keyword>
<comment type="caution">
    <text evidence="2">The sequence shown here is derived from an EMBL/GenBank/DDBJ whole genome shotgun (WGS) entry which is preliminary data.</text>
</comment>
<evidence type="ECO:0008006" key="4">
    <source>
        <dbReference type="Google" id="ProtNLM"/>
    </source>
</evidence>
<dbReference type="EMBL" id="JAGEVG010000009">
    <property type="protein sequence ID" value="MBO3098355.1"/>
    <property type="molecule type" value="Genomic_DNA"/>
</dbReference>
<name>A0ABS3SRL3_9FLAO</name>
<protein>
    <recommendedName>
        <fullName evidence="4">DUF2157 domain-containing protein</fullName>
    </recommendedName>
</protein>
<sequence>MTEKEIKTEVVLKLNQGVSKLDIYDQLKGLGDDDTLRKIIASRPTIDQKNAFKTVQLLISIIWGLFAGLELLGTVELIANFDLKYLISIIVTIYITINIWKFDGRFLLPGIIWFFLTIINSFRDTYNGYEFDPDFEFLRNITIIYTAILLIGIYLMYYLKKNVFDYYQWFQPELNDMNERKFE</sequence>
<proteinExistence type="predicted"/>
<organism evidence="2 3">
    <name type="scientific">Gelidibacter pelagius</name>
    <dbReference type="NCBI Taxonomy" id="2819985"/>
    <lineage>
        <taxon>Bacteria</taxon>
        <taxon>Pseudomonadati</taxon>
        <taxon>Bacteroidota</taxon>
        <taxon>Flavobacteriia</taxon>
        <taxon>Flavobacteriales</taxon>
        <taxon>Flavobacteriaceae</taxon>
        <taxon>Gelidibacter</taxon>
    </lineage>
</organism>
<evidence type="ECO:0000313" key="3">
    <source>
        <dbReference type="Proteomes" id="UP000681315"/>
    </source>
</evidence>
<dbReference type="Proteomes" id="UP000681315">
    <property type="component" value="Unassembled WGS sequence"/>
</dbReference>
<feature type="transmembrane region" description="Helical" evidence="1">
    <location>
        <begin position="57"/>
        <end position="79"/>
    </location>
</feature>
<evidence type="ECO:0000256" key="1">
    <source>
        <dbReference type="SAM" id="Phobius"/>
    </source>
</evidence>
<feature type="transmembrane region" description="Helical" evidence="1">
    <location>
        <begin position="85"/>
        <end position="101"/>
    </location>
</feature>
<evidence type="ECO:0000313" key="2">
    <source>
        <dbReference type="EMBL" id="MBO3098355.1"/>
    </source>
</evidence>
<reference evidence="2 3" key="1">
    <citation type="submission" date="2021-03" db="EMBL/GenBank/DDBJ databases">
        <title>Gelidibacter sp. nov., isolated from costal sediment.</title>
        <authorList>
            <person name="Lun K.-Y."/>
        </authorList>
    </citation>
    <scope>NUCLEOTIDE SEQUENCE [LARGE SCALE GENOMIC DNA]</scope>
    <source>
        <strain evidence="2 3">DF109</strain>
    </source>
</reference>